<dbReference type="InterPro" id="IPR036890">
    <property type="entry name" value="HATPase_C_sf"/>
</dbReference>
<dbReference type="GO" id="GO:0004721">
    <property type="term" value="F:phosphoprotein phosphatase activity"/>
    <property type="evidence" value="ECO:0007669"/>
    <property type="project" value="TreeGrafter"/>
</dbReference>
<dbReference type="SMART" id="SM00388">
    <property type="entry name" value="HisKA"/>
    <property type="match status" value="1"/>
</dbReference>
<dbReference type="PROSITE" id="PS50885">
    <property type="entry name" value="HAMP"/>
    <property type="match status" value="1"/>
</dbReference>
<dbReference type="PANTHER" id="PTHR45453">
    <property type="entry name" value="PHOSPHATE REGULON SENSOR PROTEIN PHOR"/>
    <property type="match status" value="1"/>
</dbReference>
<dbReference type="InterPro" id="IPR004358">
    <property type="entry name" value="Sig_transdc_His_kin-like_C"/>
</dbReference>
<evidence type="ECO:0000256" key="11">
    <source>
        <dbReference type="ARBA" id="ARBA00023136"/>
    </source>
</evidence>
<dbReference type="Pfam" id="PF02518">
    <property type="entry name" value="HATPase_c"/>
    <property type="match status" value="1"/>
</dbReference>
<dbReference type="AlphaFoldDB" id="A0A3T0KTT3"/>
<organism evidence="14 15">
    <name type="scientific">Peribacillus asahii</name>
    <dbReference type="NCBI Taxonomy" id="228899"/>
    <lineage>
        <taxon>Bacteria</taxon>
        <taxon>Bacillati</taxon>
        <taxon>Bacillota</taxon>
        <taxon>Bacilli</taxon>
        <taxon>Bacillales</taxon>
        <taxon>Bacillaceae</taxon>
        <taxon>Peribacillus</taxon>
    </lineage>
</organism>
<evidence type="ECO:0000256" key="7">
    <source>
        <dbReference type="ARBA" id="ARBA00022741"/>
    </source>
</evidence>
<keyword evidence="6" id="KW-0808">Transferase</keyword>
<dbReference type="FunFam" id="1.10.287.130:FF:000001">
    <property type="entry name" value="Two-component sensor histidine kinase"/>
    <property type="match status" value="1"/>
</dbReference>
<dbReference type="SUPFAM" id="SSF47384">
    <property type="entry name" value="Homodimeric domain of signal transducing histidine kinase"/>
    <property type="match status" value="1"/>
</dbReference>
<sequence length="454" mass="52182">MSAVILSVVFAYSLSQYYYKNLYVEKVKSDLIYEASLLAADYAGGKITEEYKRNIEWFNSKNESETFVVNNPRELSACLPFDIDYNTLISEEERQMLLEGKPIEKEGYEERFEKNIVAAIIPLTDGDRLEGIIYTYIPVNSITDLIHEFAVKWIVAAILFMLMVMLLTTKWLKKLIHPIRDMEVAAHQVSNGDYSIQVQVTSDDEVGQLGHAFNKMAQSIHLEEERKREFLENVSHELRTPLSYIKGYTQAILDGVIKDKEEERKYLQLISRETLRMQHLVGDLMELTKMDRKQVMLQESPIAFAQFIEDFVGKYEQVIQDKQLQLQIELDPDPIIMGEERKLEQILQNVLDNAMHYTNAGGVISIILKQNKETCELSIADTGRGIPQQDLPYITNRFYRVNKARSRSDGGSGLGLAIVKKLVELQKGELKIESEEAVGTKVYVIFPMIQSEWL</sequence>
<dbReference type="CDD" id="cd00082">
    <property type="entry name" value="HisKA"/>
    <property type="match status" value="1"/>
</dbReference>
<dbReference type="Gene3D" id="6.10.340.10">
    <property type="match status" value="1"/>
</dbReference>
<evidence type="ECO:0000313" key="14">
    <source>
        <dbReference type="EMBL" id="AZV43826.1"/>
    </source>
</evidence>
<evidence type="ECO:0000256" key="5">
    <source>
        <dbReference type="ARBA" id="ARBA00022553"/>
    </source>
</evidence>
<evidence type="ECO:0000259" key="12">
    <source>
        <dbReference type="PROSITE" id="PS50109"/>
    </source>
</evidence>
<dbReference type="SUPFAM" id="SSF55874">
    <property type="entry name" value="ATPase domain of HSP90 chaperone/DNA topoisomerase II/histidine kinase"/>
    <property type="match status" value="1"/>
</dbReference>
<dbReference type="SMART" id="SM00387">
    <property type="entry name" value="HATPase_c"/>
    <property type="match status" value="1"/>
</dbReference>
<evidence type="ECO:0000256" key="1">
    <source>
        <dbReference type="ARBA" id="ARBA00000085"/>
    </source>
</evidence>
<accession>A0A3T0KTT3</accession>
<evidence type="ECO:0000256" key="8">
    <source>
        <dbReference type="ARBA" id="ARBA00022777"/>
    </source>
</evidence>
<dbReference type="InterPro" id="IPR050351">
    <property type="entry name" value="BphY/WalK/GraS-like"/>
</dbReference>
<keyword evidence="8 14" id="KW-0418">Kinase</keyword>
<feature type="domain" description="HAMP" evidence="13">
    <location>
        <begin position="173"/>
        <end position="225"/>
    </location>
</feature>
<dbReference type="InterPro" id="IPR003594">
    <property type="entry name" value="HATPase_dom"/>
</dbReference>
<protein>
    <recommendedName>
        <fullName evidence="3">histidine kinase</fullName>
        <ecNumber evidence="3">2.7.13.3</ecNumber>
    </recommendedName>
</protein>
<dbReference type="Proteomes" id="UP000283095">
    <property type="component" value="Chromosome"/>
</dbReference>
<reference evidence="14 15" key="1">
    <citation type="submission" date="2018-01" db="EMBL/GenBank/DDBJ databases">
        <title>Bacillus asahii Genome sequencing and assembly.</title>
        <authorList>
            <person name="Jiang H."/>
            <person name="Feng Y."/>
            <person name="Zhao F."/>
            <person name="Lin X."/>
        </authorList>
    </citation>
    <scope>NUCLEOTIDE SEQUENCE [LARGE SCALE GENOMIC DNA]</scope>
    <source>
        <strain evidence="14 15">OM18</strain>
    </source>
</reference>
<evidence type="ECO:0000256" key="6">
    <source>
        <dbReference type="ARBA" id="ARBA00022679"/>
    </source>
</evidence>
<dbReference type="Pfam" id="PF00512">
    <property type="entry name" value="HisKA"/>
    <property type="match status" value="1"/>
</dbReference>
<dbReference type="EMBL" id="CP026095">
    <property type="protein sequence ID" value="AZV43826.1"/>
    <property type="molecule type" value="Genomic_DNA"/>
</dbReference>
<dbReference type="FunFam" id="3.30.565.10:FF:000006">
    <property type="entry name" value="Sensor histidine kinase WalK"/>
    <property type="match status" value="1"/>
</dbReference>
<evidence type="ECO:0000256" key="4">
    <source>
        <dbReference type="ARBA" id="ARBA00022475"/>
    </source>
</evidence>
<dbReference type="PRINTS" id="PR00344">
    <property type="entry name" value="BCTRLSENSOR"/>
</dbReference>
<dbReference type="CDD" id="cd00075">
    <property type="entry name" value="HATPase"/>
    <property type="match status" value="1"/>
</dbReference>
<dbReference type="EC" id="2.7.13.3" evidence="3"/>
<dbReference type="Pfam" id="PF00672">
    <property type="entry name" value="HAMP"/>
    <property type="match status" value="1"/>
</dbReference>
<dbReference type="GO" id="GO:0005524">
    <property type="term" value="F:ATP binding"/>
    <property type="evidence" value="ECO:0007669"/>
    <property type="project" value="UniProtKB-KW"/>
</dbReference>
<dbReference type="Gene3D" id="3.30.565.10">
    <property type="entry name" value="Histidine kinase-like ATPase, C-terminal domain"/>
    <property type="match status" value="1"/>
</dbReference>
<dbReference type="SMART" id="SM00304">
    <property type="entry name" value="HAMP"/>
    <property type="match status" value="1"/>
</dbReference>
<keyword evidence="9" id="KW-0067">ATP-binding</keyword>
<keyword evidence="10" id="KW-0902">Two-component regulatory system</keyword>
<name>A0A3T0KTT3_9BACI</name>
<comment type="subcellular location">
    <subcellularLocation>
        <location evidence="2">Cell membrane</location>
        <topology evidence="2">Multi-pass membrane protein</topology>
    </subcellularLocation>
</comment>
<feature type="domain" description="Histidine kinase" evidence="12">
    <location>
        <begin position="233"/>
        <end position="450"/>
    </location>
</feature>
<evidence type="ECO:0000256" key="3">
    <source>
        <dbReference type="ARBA" id="ARBA00012438"/>
    </source>
</evidence>
<dbReference type="KEGG" id="pasa:BAOM_3217"/>
<dbReference type="GO" id="GO:0000155">
    <property type="term" value="F:phosphorelay sensor kinase activity"/>
    <property type="evidence" value="ECO:0007669"/>
    <property type="project" value="InterPro"/>
</dbReference>
<keyword evidence="5" id="KW-0597">Phosphoprotein</keyword>
<gene>
    <name evidence="14" type="ORF">BAOM_3217</name>
</gene>
<dbReference type="InterPro" id="IPR003661">
    <property type="entry name" value="HisK_dim/P_dom"/>
</dbReference>
<evidence type="ECO:0000256" key="2">
    <source>
        <dbReference type="ARBA" id="ARBA00004651"/>
    </source>
</evidence>
<dbReference type="InterPro" id="IPR005467">
    <property type="entry name" value="His_kinase_dom"/>
</dbReference>
<evidence type="ECO:0000313" key="15">
    <source>
        <dbReference type="Proteomes" id="UP000283095"/>
    </source>
</evidence>
<keyword evidence="11" id="KW-0472">Membrane</keyword>
<comment type="catalytic activity">
    <reaction evidence="1">
        <text>ATP + protein L-histidine = ADP + protein N-phospho-L-histidine.</text>
        <dbReference type="EC" id="2.7.13.3"/>
    </reaction>
</comment>
<dbReference type="PROSITE" id="PS50109">
    <property type="entry name" value="HIS_KIN"/>
    <property type="match status" value="1"/>
</dbReference>
<dbReference type="SUPFAM" id="SSF158472">
    <property type="entry name" value="HAMP domain-like"/>
    <property type="match status" value="1"/>
</dbReference>
<dbReference type="InterPro" id="IPR003660">
    <property type="entry name" value="HAMP_dom"/>
</dbReference>
<dbReference type="GO" id="GO:0016036">
    <property type="term" value="P:cellular response to phosphate starvation"/>
    <property type="evidence" value="ECO:0007669"/>
    <property type="project" value="TreeGrafter"/>
</dbReference>
<proteinExistence type="predicted"/>
<keyword evidence="4" id="KW-1003">Cell membrane</keyword>
<dbReference type="InterPro" id="IPR036097">
    <property type="entry name" value="HisK_dim/P_sf"/>
</dbReference>
<dbReference type="GO" id="GO:0005886">
    <property type="term" value="C:plasma membrane"/>
    <property type="evidence" value="ECO:0007669"/>
    <property type="project" value="UniProtKB-SubCell"/>
</dbReference>
<dbReference type="Gene3D" id="1.10.287.130">
    <property type="match status" value="1"/>
</dbReference>
<evidence type="ECO:0000259" key="13">
    <source>
        <dbReference type="PROSITE" id="PS50885"/>
    </source>
</evidence>
<dbReference type="PANTHER" id="PTHR45453:SF1">
    <property type="entry name" value="PHOSPHATE REGULON SENSOR PROTEIN PHOR"/>
    <property type="match status" value="1"/>
</dbReference>
<evidence type="ECO:0000256" key="10">
    <source>
        <dbReference type="ARBA" id="ARBA00023012"/>
    </source>
</evidence>
<dbReference type="CDD" id="cd06225">
    <property type="entry name" value="HAMP"/>
    <property type="match status" value="1"/>
</dbReference>
<keyword evidence="7" id="KW-0547">Nucleotide-binding</keyword>
<evidence type="ECO:0000256" key="9">
    <source>
        <dbReference type="ARBA" id="ARBA00022840"/>
    </source>
</evidence>